<feature type="domain" description="Bulb-type lectin" evidence="22">
    <location>
        <begin position="29"/>
        <end position="150"/>
    </location>
</feature>
<reference evidence="24" key="1">
    <citation type="journal article" date="2023" name="Nat. Commun.">
        <title>Diploid and tetraploid genomes of Acorus and the evolution of monocots.</title>
        <authorList>
            <person name="Ma L."/>
            <person name="Liu K.W."/>
            <person name="Li Z."/>
            <person name="Hsiao Y.Y."/>
            <person name="Qi Y."/>
            <person name="Fu T."/>
            <person name="Tang G.D."/>
            <person name="Zhang D."/>
            <person name="Sun W.H."/>
            <person name="Liu D.K."/>
            <person name="Li Y."/>
            <person name="Chen G.Z."/>
            <person name="Liu X.D."/>
            <person name="Liao X.Y."/>
            <person name="Jiang Y.T."/>
            <person name="Yu X."/>
            <person name="Hao Y."/>
            <person name="Huang J."/>
            <person name="Zhao X.W."/>
            <person name="Ke S."/>
            <person name="Chen Y.Y."/>
            <person name="Wu W.L."/>
            <person name="Hsu J.L."/>
            <person name="Lin Y.F."/>
            <person name="Huang M.D."/>
            <person name="Li C.Y."/>
            <person name="Huang L."/>
            <person name="Wang Z.W."/>
            <person name="Zhao X."/>
            <person name="Zhong W.Y."/>
            <person name="Peng D.H."/>
            <person name="Ahmad S."/>
            <person name="Lan S."/>
            <person name="Zhang J.S."/>
            <person name="Tsai W.C."/>
            <person name="Van de Peer Y."/>
            <person name="Liu Z.J."/>
        </authorList>
    </citation>
    <scope>NUCLEOTIDE SEQUENCE</scope>
    <source>
        <strain evidence="24">CP</strain>
    </source>
</reference>
<dbReference type="Pfam" id="PF01453">
    <property type="entry name" value="B_lectin"/>
    <property type="match status" value="1"/>
</dbReference>
<feature type="binding site" evidence="18">
    <location>
        <position position="532"/>
    </location>
    <ligand>
        <name>ATP</name>
        <dbReference type="ChEBI" id="CHEBI:30616"/>
    </ligand>
</feature>
<evidence type="ECO:0000256" key="18">
    <source>
        <dbReference type="PROSITE-ProRule" id="PRU10141"/>
    </source>
</evidence>
<reference evidence="24" key="2">
    <citation type="submission" date="2023-06" db="EMBL/GenBank/DDBJ databases">
        <authorList>
            <person name="Ma L."/>
            <person name="Liu K.-W."/>
            <person name="Li Z."/>
            <person name="Hsiao Y.-Y."/>
            <person name="Qi Y."/>
            <person name="Fu T."/>
            <person name="Tang G."/>
            <person name="Zhang D."/>
            <person name="Sun W.-H."/>
            <person name="Liu D.-K."/>
            <person name="Li Y."/>
            <person name="Chen G.-Z."/>
            <person name="Liu X.-D."/>
            <person name="Liao X.-Y."/>
            <person name="Jiang Y.-T."/>
            <person name="Yu X."/>
            <person name="Hao Y."/>
            <person name="Huang J."/>
            <person name="Zhao X.-W."/>
            <person name="Ke S."/>
            <person name="Chen Y.-Y."/>
            <person name="Wu W.-L."/>
            <person name="Hsu J.-L."/>
            <person name="Lin Y.-F."/>
            <person name="Huang M.-D."/>
            <person name="Li C.-Y."/>
            <person name="Huang L."/>
            <person name="Wang Z.-W."/>
            <person name="Zhao X."/>
            <person name="Zhong W.-Y."/>
            <person name="Peng D.-H."/>
            <person name="Ahmad S."/>
            <person name="Lan S."/>
            <person name="Zhang J.-S."/>
            <person name="Tsai W.-C."/>
            <person name="Van De Peer Y."/>
            <person name="Liu Z.-J."/>
        </authorList>
    </citation>
    <scope>NUCLEOTIDE SEQUENCE</scope>
    <source>
        <strain evidence="24">CP</strain>
        <tissue evidence="24">Leaves</tissue>
    </source>
</reference>
<dbReference type="PROSITE" id="PS50948">
    <property type="entry name" value="PAN"/>
    <property type="match status" value="1"/>
</dbReference>
<evidence type="ECO:0000256" key="3">
    <source>
        <dbReference type="ARBA" id="ARBA00022527"/>
    </source>
</evidence>
<dbReference type="Pfam" id="PF08276">
    <property type="entry name" value="PAN_2"/>
    <property type="match status" value="1"/>
</dbReference>
<keyword evidence="25" id="KW-1185">Reference proteome</keyword>
<dbReference type="Proteomes" id="UP001180020">
    <property type="component" value="Unassembled WGS sequence"/>
</dbReference>
<evidence type="ECO:0000256" key="15">
    <source>
        <dbReference type="ARBA" id="ARBA00047899"/>
    </source>
</evidence>
<dbReference type="Gene3D" id="1.10.510.10">
    <property type="entry name" value="Transferase(Phosphotransferase) domain 1"/>
    <property type="match status" value="1"/>
</dbReference>
<dbReference type="InterPro" id="IPR000719">
    <property type="entry name" value="Prot_kinase_dom"/>
</dbReference>
<dbReference type="InterPro" id="IPR011009">
    <property type="entry name" value="Kinase-like_dom_sf"/>
</dbReference>
<keyword evidence="4" id="KW-0245">EGF-like domain</keyword>
<evidence type="ECO:0000256" key="9">
    <source>
        <dbReference type="ARBA" id="ARBA00022777"/>
    </source>
</evidence>
<evidence type="ECO:0000256" key="2">
    <source>
        <dbReference type="ARBA" id="ARBA00022475"/>
    </source>
</evidence>
<name>A0AAV9DWP8_ACOCL</name>
<dbReference type="PIRSF" id="PIRSF000641">
    <property type="entry name" value="SRK"/>
    <property type="match status" value="1"/>
</dbReference>
<dbReference type="SMART" id="SM00473">
    <property type="entry name" value="PAN_AP"/>
    <property type="match status" value="1"/>
</dbReference>
<keyword evidence="2" id="KW-1003">Cell membrane</keyword>
<keyword evidence="8 17" id="KW-0547">Nucleotide-binding</keyword>
<dbReference type="InterPro" id="IPR008271">
    <property type="entry name" value="Ser/Thr_kinase_AS"/>
</dbReference>
<dbReference type="SUPFAM" id="SSF51110">
    <property type="entry name" value="alpha-D-mannose-specific plant lectins"/>
    <property type="match status" value="1"/>
</dbReference>
<keyword evidence="9 17" id="KW-0418">Kinase</keyword>
<keyword evidence="12 19" id="KW-0472">Membrane</keyword>
<feature type="chain" id="PRO_5043328506" description="Receptor-like serine/threonine-protein kinase" evidence="20">
    <location>
        <begin position="29"/>
        <end position="823"/>
    </location>
</feature>
<protein>
    <recommendedName>
        <fullName evidence="17">Receptor-like serine/threonine-protein kinase</fullName>
        <ecNumber evidence="17">2.7.11.1</ecNumber>
    </recommendedName>
</protein>
<dbReference type="Gene3D" id="2.90.10.10">
    <property type="entry name" value="Bulb-type lectin domain"/>
    <property type="match status" value="1"/>
</dbReference>
<comment type="similarity">
    <text evidence="17">Belongs to the protein kinase superfamily. Ser/Thr protein kinase family.</text>
</comment>
<evidence type="ECO:0000256" key="12">
    <source>
        <dbReference type="ARBA" id="ARBA00023136"/>
    </source>
</evidence>
<dbReference type="GO" id="GO:0005524">
    <property type="term" value="F:ATP binding"/>
    <property type="evidence" value="ECO:0007669"/>
    <property type="project" value="UniProtKB-UniRule"/>
</dbReference>
<dbReference type="Pfam" id="PF07714">
    <property type="entry name" value="PK_Tyr_Ser-Thr"/>
    <property type="match status" value="1"/>
</dbReference>
<keyword evidence="5 17" id="KW-0808">Transferase</keyword>
<dbReference type="Pfam" id="PF00954">
    <property type="entry name" value="S_locus_glycop"/>
    <property type="match status" value="1"/>
</dbReference>
<dbReference type="EC" id="2.7.11.1" evidence="17"/>
<dbReference type="FunFam" id="2.90.10.10:FF:000005">
    <property type="entry name" value="G-type lectin S-receptor-like serine/threonine-protein kinase"/>
    <property type="match status" value="1"/>
</dbReference>
<dbReference type="PROSITE" id="PS50011">
    <property type="entry name" value="PROTEIN_KINASE_DOM"/>
    <property type="match status" value="1"/>
</dbReference>
<keyword evidence="24" id="KW-0675">Receptor</keyword>
<dbReference type="FunFam" id="3.30.200.20:FF:000195">
    <property type="entry name" value="G-type lectin S-receptor-like serine/threonine-protein kinase"/>
    <property type="match status" value="1"/>
</dbReference>
<organism evidence="24 25">
    <name type="scientific">Acorus calamus</name>
    <name type="common">Sweet flag</name>
    <dbReference type="NCBI Taxonomy" id="4465"/>
    <lineage>
        <taxon>Eukaryota</taxon>
        <taxon>Viridiplantae</taxon>
        <taxon>Streptophyta</taxon>
        <taxon>Embryophyta</taxon>
        <taxon>Tracheophyta</taxon>
        <taxon>Spermatophyta</taxon>
        <taxon>Magnoliopsida</taxon>
        <taxon>Liliopsida</taxon>
        <taxon>Acoraceae</taxon>
        <taxon>Acorus</taxon>
    </lineage>
</organism>
<evidence type="ECO:0000256" key="16">
    <source>
        <dbReference type="ARBA" id="ARBA00048679"/>
    </source>
</evidence>
<dbReference type="GO" id="GO:0004674">
    <property type="term" value="F:protein serine/threonine kinase activity"/>
    <property type="evidence" value="ECO:0007669"/>
    <property type="project" value="UniProtKB-KW"/>
</dbReference>
<dbReference type="SMART" id="SM00108">
    <property type="entry name" value="B_lectin"/>
    <property type="match status" value="1"/>
</dbReference>
<feature type="transmembrane region" description="Helical" evidence="19">
    <location>
        <begin position="437"/>
        <end position="461"/>
    </location>
</feature>
<evidence type="ECO:0000256" key="4">
    <source>
        <dbReference type="ARBA" id="ARBA00022536"/>
    </source>
</evidence>
<comment type="catalytic activity">
    <reaction evidence="15 17">
        <text>L-threonyl-[protein] + ATP = O-phospho-L-threonyl-[protein] + ADP + H(+)</text>
        <dbReference type="Rhea" id="RHEA:46608"/>
        <dbReference type="Rhea" id="RHEA-COMP:11060"/>
        <dbReference type="Rhea" id="RHEA-COMP:11605"/>
        <dbReference type="ChEBI" id="CHEBI:15378"/>
        <dbReference type="ChEBI" id="CHEBI:30013"/>
        <dbReference type="ChEBI" id="CHEBI:30616"/>
        <dbReference type="ChEBI" id="CHEBI:61977"/>
        <dbReference type="ChEBI" id="CHEBI:456216"/>
        <dbReference type="EC" id="2.7.11.1"/>
    </reaction>
</comment>
<dbReference type="InterPro" id="IPR001480">
    <property type="entry name" value="Bulb-type_lectin_dom"/>
</dbReference>
<dbReference type="EMBL" id="JAUJYO010000011">
    <property type="protein sequence ID" value="KAK1304628.1"/>
    <property type="molecule type" value="Genomic_DNA"/>
</dbReference>
<comment type="subcellular location">
    <subcellularLocation>
        <location evidence="1">Cell membrane</location>
        <topology evidence="1">Single-pass type I membrane protein</topology>
    </subcellularLocation>
</comment>
<dbReference type="AlphaFoldDB" id="A0AAV9DWP8"/>
<dbReference type="InterPro" id="IPR024171">
    <property type="entry name" value="SRK-like_kinase"/>
</dbReference>
<evidence type="ECO:0000256" key="10">
    <source>
        <dbReference type="ARBA" id="ARBA00022840"/>
    </source>
</evidence>
<dbReference type="PANTHER" id="PTHR27002">
    <property type="entry name" value="RECEPTOR-LIKE SERINE/THREONINE-PROTEIN KINASE SD1-8"/>
    <property type="match status" value="1"/>
</dbReference>
<sequence>MREVTQQSIITFFFFFLIFFNLIIPSMAGDSIIPTKPLKDGKTLISSNETFELGFFSGNSNKRYVGIWYHKIPTHTNVWVANRDDPIINDRGGVLRIDNNGNLVLIDGGGNLVWSSKIGTNSTDSIAQIRDDGNLVLTDGTGSLAWQSFDHPTDTILPGMKVGWDRRKGPNRSMISWRSPNDPSSGDYKFYLDIHGSPQFMLRRRSDSVLIFRTGPWNGLGFSGVPDMKIYSLFHYEFVQTKTEAYFTLVLRSDVKARLILQPTGVVEKYVWVEQQQVWNEVWATSKDQCDKYGACGPNGLCNTSDVNVCDCLRGFKPKSTLQDWYLRVGSDGCVRKTELDCGGDAFVPVSGVKVPDTSNSTVYEEMSLDACGKACAKECSCTAYATANISSGRGCLMWFGDLLDTRSFADDGGQVIYLRLAASEINQNDEHHKKKWIGIIVVAVVVLSMLLLGSIFWFLWKKKSIKARWGGNRNVNYSDRSNNEGMDLPLFDLDTLEIATNNFSDANKIGEGGFGLVYKGNLEDDQEIAVKRLSRNSTQGLDEFKNEVVLIAKLQHRNLVRLLGCCVEEDERMLIYEYMPNKSLDTFLFDVKRNPSLNWRTRHDIIMGIARGIVYLHQDSRFRIIHRDLKASNILLDKEMNPKISDFGMARIFRGDHGEANTRRVVGTYGYMSPEYAMDGVFSVKSDVFSFGVLILEILSGKKNRGVYELKIHLNLLAHAWHLWTEGNALELLDASMDYSWSKSKAMRCIHVGLLCVQERAEDRPTMPYVVTMLSSDAVTLPPPRQPGFYTKANDLLPDWPSMQDQESCSINEVTVTMIDGR</sequence>
<evidence type="ECO:0000256" key="7">
    <source>
        <dbReference type="ARBA" id="ARBA00022729"/>
    </source>
</evidence>
<evidence type="ECO:0000259" key="21">
    <source>
        <dbReference type="PROSITE" id="PS50011"/>
    </source>
</evidence>
<evidence type="ECO:0000256" key="14">
    <source>
        <dbReference type="ARBA" id="ARBA00023180"/>
    </source>
</evidence>
<dbReference type="InterPro" id="IPR000858">
    <property type="entry name" value="S_locus_glycoprot_dom"/>
</dbReference>
<dbReference type="Gene3D" id="3.50.4.10">
    <property type="entry name" value="Hepatocyte Growth Factor"/>
    <property type="match status" value="1"/>
</dbReference>
<evidence type="ECO:0000256" key="5">
    <source>
        <dbReference type="ARBA" id="ARBA00022679"/>
    </source>
</evidence>
<evidence type="ECO:0000313" key="25">
    <source>
        <dbReference type="Proteomes" id="UP001180020"/>
    </source>
</evidence>
<evidence type="ECO:0000256" key="6">
    <source>
        <dbReference type="ARBA" id="ARBA00022692"/>
    </source>
</evidence>
<evidence type="ECO:0000313" key="24">
    <source>
        <dbReference type="EMBL" id="KAK1304628.1"/>
    </source>
</evidence>
<dbReference type="Pfam" id="PF11883">
    <property type="entry name" value="DUF3403"/>
    <property type="match status" value="1"/>
</dbReference>
<dbReference type="PANTHER" id="PTHR27002:SF616">
    <property type="entry name" value="RECEPTOR-LIKE SERINE_THREONINE-PROTEIN KINASE"/>
    <property type="match status" value="1"/>
</dbReference>
<evidence type="ECO:0000256" key="1">
    <source>
        <dbReference type="ARBA" id="ARBA00004251"/>
    </source>
</evidence>
<evidence type="ECO:0000256" key="8">
    <source>
        <dbReference type="ARBA" id="ARBA00022741"/>
    </source>
</evidence>
<dbReference type="InterPro" id="IPR021820">
    <property type="entry name" value="S-locus_recpt_kinase_C"/>
</dbReference>
<comment type="catalytic activity">
    <reaction evidence="16 17">
        <text>L-seryl-[protein] + ATP = O-phospho-L-seryl-[protein] + ADP + H(+)</text>
        <dbReference type="Rhea" id="RHEA:17989"/>
        <dbReference type="Rhea" id="RHEA-COMP:9863"/>
        <dbReference type="Rhea" id="RHEA-COMP:11604"/>
        <dbReference type="ChEBI" id="CHEBI:15378"/>
        <dbReference type="ChEBI" id="CHEBI:29999"/>
        <dbReference type="ChEBI" id="CHEBI:30616"/>
        <dbReference type="ChEBI" id="CHEBI:83421"/>
        <dbReference type="ChEBI" id="CHEBI:456216"/>
        <dbReference type="EC" id="2.7.11.1"/>
    </reaction>
</comment>
<keyword evidence="3 17" id="KW-0723">Serine/threonine-protein kinase</keyword>
<dbReference type="GO" id="GO:0051707">
    <property type="term" value="P:response to other organism"/>
    <property type="evidence" value="ECO:0007669"/>
    <property type="project" value="UniProtKB-ARBA"/>
</dbReference>
<dbReference type="SUPFAM" id="SSF56112">
    <property type="entry name" value="Protein kinase-like (PK-like)"/>
    <property type="match status" value="1"/>
</dbReference>
<keyword evidence="6 19" id="KW-0812">Transmembrane</keyword>
<evidence type="ECO:0000256" key="20">
    <source>
        <dbReference type="SAM" id="SignalP"/>
    </source>
</evidence>
<dbReference type="Gene3D" id="3.30.200.20">
    <property type="entry name" value="Phosphorylase Kinase, domain 1"/>
    <property type="match status" value="1"/>
</dbReference>
<keyword evidence="11 19" id="KW-1133">Transmembrane helix</keyword>
<dbReference type="InterPro" id="IPR036426">
    <property type="entry name" value="Bulb-type_lectin_dom_sf"/>
</dbReference>
<accession>A0AAV9DWP8</accession>
<feature type="signal peptide" evidence="20">
    <location>
        <begin position="1"/>
        <end position="28"/>
    </location>
</feature>
<dbReference type="PROSITE" id="PS00108">
    <property type="entry name" value="PROTEIN_KINASE_ST"/>
    <property type="match status" value="1"/>
</dbReference>
<dbReference type="CDD" id="cd00028">
    <property type="entry name" value="B_lectin"/>
    <property type="match status" value="1"/>
</dbReference>
<dbReference type="InterPro" id="IPR003609">
    <property type="entry name" value="Pan_app"/>
</dbReference>
<keyword evidence="10 17" id="KW-0067">ATP-binding</keyword>
<evidence type="ECO:0000256" key="19">
    <source>
        <dbReference type="SAM" id="Phobius"/>
    </source>
</evidence>
<feature type="domain" description="Protein kinase" evidence="21">
    <location>
        <begin position="504"/>
        <end position="790"/>
    </location>
</feature>
<gene>
    <name evidence="24" type="primary">SD18</name>
    <name evidence="24" type="ORF">QJS10_CPB11g01106</name>
</gene>
<dbReference type="SMART" id="SM00220">
    <property type="entry name" value="S_TKc"/>
    <property type="match status" value="1"/>
</dbReference>
<comment type="caution">
    <text evidence="24">The sequence shown here is derived from an EMBL/GenBank/DDBJ whole genome shotgun (WGS) entry which is preliminary data.</text>
</comment>
<evidence type="ECO:0000256" key="11">
    <source>
        <dbReference type="ARBA" id="ARBA00022989"/>
    </source>
</evidence>
<proteinExistence type="inferred from homology"/>
<keyword evidence="7 20" id="KW-0732">Signal</keyword>
<keyword evidence="14" id="KW-0325">Glycoprotein</keyword>
<dbReference type="PROSITE" id="PS50927">
    <property type="entry name" value="BULB_LECTIN"/>
    <property type="match status" value="1"/>
</dbReference>
<feature type="domain" description="Apple" evidence="23">
    <location>
        <begin position="342"/>
        <end position="422"/>
    </location>
</feature>
<evidence type="ECO:0000256" key="17">
    <source>
        <dbReference type="PIRNR" id="PIRNR000641"/>
    </source>
</evidence>
<dbReference type="FunFam" id="1.10.510.10:FF:000060">
    <property type="entry name" value="G-type lectin S-receptor-like serine/threonine-protein kinase"/>
    <property type="match status" value="1"/>
</dbReference>
<evidence type="ECO:0000259" key="22">
    <source>
        <dbReference type="PROSITE" id="PS50927"/>
    </source>
</evidence>
<dbReference type="GO" id="GO:0048544">
    <property type="term" value="P:recognition of pollen"/>
    <property type="evidence" value="ECO:0007669"/>
    <property type="project" value="InterPro"/>
</dbReference>
<dbReference type="InterPro" id="IPR017441">
    <property type="entry name" value="Protein_kinase_ATP_BS"/>
</dbReference>
<dbReference type="CDD" id="cd01098">
    <property type="entry name" value="PAN_AP_plant"/>
    <property type="match status" value="1"/>
</dbReference>
<evidence type="ECO:0000259" key="23">
    <source>
        <dbReference type="PROSITE" id="PS50948"/>
    </source>
</evidence>
<dbReference type="CDD" id="cd14066">
    <property type="entry name" value="STKc_IRAK"/>
    <property type="match status" value="1"/>
</dbReference>
<dbReference type="PROSITE" id="PS00107">
    <property type="entry name" value="PROTEIN_KINASE_ATP"/>
    <property type="match status" value="1"/>
</dbReference>
<dbReference type="InterPro" id="IPR001245">
    <property type="entry name" value="Ser-Thr/Tyr_kinase_cat_dom"/>
</dbReference>
<keyword evidence="13" id="KW-1015">Disulfide bond</keyword>
<dbReference type="GO" id="GO:0005886">
    <property type="term" value="C:plasma membrane"/>
    <property type="evidence" value="ECO:0007669"/>
    <property type="project" value="UniProtKB-SubCell"/>
</dbReference>
<evidence type="ECO:0000256" key="13">
    <source>
        <dbReference type="ARBA" id="ARBA00023157"/>
    </source>
</evidence>